<feature type="transmembrane region" description="Helical" evidence="1">
    <location>
        <begin position="49"/>
        <end position="74"/>
    </location>
</feature>
<keyword evidence="1" id="KW-0812">Transmembrane</keyword>
<dbReference type="AlphaFoldDB" id="A0A8J2J4E2"/>
<evidence type="ECO:0000256" key="1">
    <source>
        <dbReference type="SAM" id="Phobius"/>
    </source>
</evidence>
<feature type="transmembrane region" description="Helical" evidence="1">
    <location>
        <begin position="86"/>
        <end position="105"/>
    </location>
</feature>
<protein>
    <submittedName>
        <fullName evidence="2">Uncharacterized protein</fullName>
    </submittedName>
</protein>
<keyword evidence="1" id="KW-0472">Membrane</keyword>
<comment type="caution">
    <text evidence="2">The sequence shown here is derived from an EMBL/GenBank/DDBJ whole genome shotgun (WGS) entry which is preliminary data.</text>
</comment>
<feature type="non-terminal residue" evidence="2">
    <location>
        <position position="1"/>
    </location>
</feature>
<proteinExistence type="predicted"/>
<dbReference type="Proteomes" id="UP000708208">
    <property type="component" value="Unassembled WGS sequence"/>
</dbReference>
<dbReference type="EMBL" id="CAJVCH010001027">
    <property type="protein sequence ID" value="CAG7635814.1"/>
    <property type="molecule type" value="Genomic_DNA"/>
</dbReference>
<feature type="transmembrane region" description="Helical" evidence="1">
    <location>
        <begin position="132"/>
        <end position="158"/>
    </location>
</feature>
<evidence type="ECO:0000313" key="3">
    <source>
        <dbReference type="Proteomes" id="UP000708208"/>
    </source>
</evidence>
<feature type="transmembrane region" description="Helical" evidence="1">
    <location>
        <begin position="7"/>
        <end position="29"/>
    </location>
</feature>
<organism evidence="2 3">
    <name type="scientific">Allacma fusca</name>
    <dbReference type="NCBI Taxonomy" id="39272"/>
    <lineage>
        <taxon>Eukaryota</taxon>
        <taxon>Metazoa</taxon>
        <taxon>Ecdysozoa</taxon>
        <taxon>Arthropoda</taxon>
        <taxon>Hexapoda</taxon>
        <taxon>Collembola</taxon>
        <taxon>Symphypleona</taxon>
        <taxon>Sminthuridae</taxon>
        <taxon>Allacma</taxon>
    </lineage>
</organism>
<keyword evidence="1" id="KW-1133">Transmembrane helix</keyword>
<evidence type="ECO:0000313" key="2">
    <source>
        <dbReference type="EMBL" id="CAG7635814.1"/>
    </source>
</evidence>
<reference evidence="2" key="1">
    <citation type="submission" date="2021-06" db="EMBL/GenBank/DDBJ databases">
        <authorList>
            <person name="Hodson N. C."/>
            <person name="Mongue J. A."/>
            <person name="Jaron S. K."/>
        </authorList>
    </citation>
    <scope>NUCLEOTIDE SEQUENCE</scope>
</reference>
<keyword evidence="3" id="KW-1185">Reference proteome</keyword>
<sequence>GWTLVTGWLHAIVGIWAFHDLGKIFFVLFESMKPDKNSHDEEERVSPAVLVQLGISVMLRILAIVGVSMAVILIRGCKNKNPKQGWSLVIAWVQIIWGILALLALGKQSLSVLGVIKPDKDLQDELEIPPTAVLVLLGIYAVLAILAVLSIIMAIVLIRGCKNKNSKQLTIWIL</sequence>
<name>A0A8J2J4E2_9HEXA</name>
<gene>
    <name evidence="2" type="ORF">AFUS01_LOCUS243</name>
</gene>
<feature type="non-terminal residue" evidence="2">
    <location>
        <position position="174"/>
    </location>
</feature>
<accession>A0A8J2J4E2</accession>